<dbReference type="GO" id="GO:0005524">
    <property type="term" value="F:ATP binding"/>
    <property type="evidence" value="ECO:0007669"/>
    <property type="project" value="UniProtKB-KW"/>
</dbReference>
<dbReference type="PROSITE" id="PS00584">
    <property type="entry name" value="PFKB_KINASES_2"/>
    <property type="match status" value="1"/>
</dbReference>
<reference evidence="8 9" key="1">
    <citation type="submission" date="2016-10" db="EMBL/GenBank/DDBJ databases">
        <authorList>
            <person name="de Groot N.N."/>
        </authorList>
    </citation>
    <scope>NUCLEOTIDE SEQUENCE [LARGE SCALE GENOMIC DNA]</scope>
    <source>
        <strain evidence="8 9">DSM 44149</strain>
    </source>
</reference>
<dbReference type="NCBIfam" id="TIGR03168">
    <property type="entry name" value="1-PFK"/>
    <property type="match status" value="1"/>
</dbReference>
<protein>
    <submittedName>
        <fullName evidence="8">Tagatose 6-phosphate kinase</fullName>
    </submittedName>
</protein>
<dbReference type="Proteomes" id="UP000183376">
    <property type="component" value="Chromosome I"/>
</dbReference>
<proteinExistence type="inferred from homology"/>
<keyword evidence="4 8" id="KW-0418">Kinase</keyword>
<sequence>MILTVTLNAALDVTYTVESLVPGATHRVLGVSQRAGGKGINVARVLHALGHPVLATGLASSAVLSDLTVPHSFASISGESRRTVTVVAEGEATLFNEPGPEVSAAEWLAFVDHFRSLAQDATVVALSGSMPPGVPPDGYAQLVSTVDCPTIVDTSGAALRHALAAHPDVVKPNADELREVTGLESPQAGASTLLRDGARAVVATLGPDGLLAVTERESWQLAPPGKLAGNPTGAGDACVAGIAAGLHTGAAWPALLREAVALSAAAVLHPVAGGFDTNAYAQLRANLPPARKAL</sequence>
<evidence type="ECO:0000256" key="5">
    <source>
        <dbReference type="ARBA" id="ARBA00022840"/>
    </source>
</evidence>
<evidence type="ECO:0000256" key="2">
    <source>
        <dbReference type="ARBA" id="ARBA00022679"/>
    </source>
</evidence>
<dbReference type="PANTHER" id="PTHR46566">
    <property type="entry name" value="1-PHOSPHOFRUCTOKINASE-RELATED"/>
    <property type="match status" value="1"/>
</dbReference>
<comment type="similarity">
    <text evidence="1">Belongs to the carbohydrate kinase PfkB family.</text>
</comment>
<keyword evidence="3" id="KW-0547">Nucleotide-binding</keyword>
<evidence type="ECO:0000256" key="6">
    <source>
        <dbReference type="PIRNR" id="PIRNR000535"/>
    </source>
</evidence>
<evidence type="ECO:0000256" key="4">
    <source>
        <dbReference type="ARBA" id="ARBA00022777"/>
    </source>
</evidence>
<dbReference type="PANTHER" id="PTHR46566:SF5">
    <property type="entry name" value="1-PHOSPHOFRUCTOKINASE"/>
    <property type="match status" value="1"/>
</dbReference>
<dbReference type="Gene3D" id="3.40.1190.20">
    <property type="match status" value="1"/>
</dbReference>
<evidence type="ECO:0000256" key="1">
    <source>
        <dbReference type="ARBA" id="ARBA00010688"/>
    </source>
</evidence>
<feature type="domain" description="Carbohydrate kinase PfkB" evidence="7">
    <location>
        <begin position="11"/>
        <end position="270"/>
    </location>
</feature>
<dbReference type="eggNOG" id="COG1105">
    <property type="taxonomic scope" value="Bacteria"/>
</dbReference>
<evidence type="ECO:0000313" key="9">
    <source>
        <dbReference type="Proteomes" id="UP000183376"/>
    </source>
</evidence>
<dbReference type="STRING" id="211114.SAMN04489726_3270"/>
<dbReference type="EMBL" id="LT629701">
    <property type="protein sequence ID" value="SDM76515.1"/>
    <property type="molecule type" value="Genomic_DNA"/>
</dbReference>
<dbReference type="RefSeq" id="WP_043812794.1">
    <property type="nucleotide sequence ID" value="NZ_JOEF01000019.1"/>
</dbReference>
<dbReference type="InterPro" id="IPR029056">
    <property type="entry name" value="Ribokinase-like"/>
</dbReference>
<dbReference type="InterPro" id="IPR017583">
    <property type="entry name" value="Tagatose/fructose_Pkinase"/>
</dbReference>
<dbReference type="GO" id="GO:0008443">
    <property type="term" value="F:phosphofructokinase activity"/>
    <property type="evidence" value="ECO:0007669"/>
    <property type="project" value="TreeGrafter"/>
</dbReference>
<evidence type="ECO:0000313" key="8">
    <source>
        <dbReference type="EMBL" id="SDM76515.1"/>
    </source>
</evidence>
<organism evidence="8 9">
    <name type="scientific">Allokutzneria albata</name>
    <name type="common">Kibdelosporangium albatum</name>
    <dbReference type="NCBI Taxonomy" id="211114"/>
    <lineage>
        <taxon>Bacteria</taxon>
        <taxon>Bacillati</taxon>
        <taxon>Actinomycetota</taxon>
        <taxon>Actinomycetes</taxon>
        <taxon>Pseudonocardiales</taxon>
        <taxon>Pseudonocardiaceae</taxon>
        <taxon>Allokutzneria</taxon>
    </lineage>
</organism>
<keyword evidence="5" id="KW-0067">ATP-binding</keyword>
<gene>
    <name evidence="8" type="ORF">SAMN04489726_3270</name>
</gene>
<dbReference type="CDD" id="cd01164">
    <property type="entry name" value="FruK_PfkB_like"/>
    <property type="match status" value="1"/>
</dbReference>
<dbReference type="Pfam" id="PF00294">
    <property type="entry name" value="PfkB"/>
    <property type="match status" value="1"/>
</dbReference>
<dbReference type="InterPro" id="IPR011611">
    <property type="entry name" value="PfkB_dom"/>
</dbReference>
<dbReference type="PIRSF" id="PIRSF000535">
    <property type="entry name" value="1PFK/6PFK/LacC"/>
    <property type="match status" value="1"/>
</dbReference>
<name>A0A1G9VXE5_ALLAB</name>
<dbReference type="AlphaFoldDB" id="A0A1G9VXE5"/>
<dbReference type="InterPro" id="IPR002173">
    <property type="entry name" value="Carboh/pur_kinase_PfkB_CS"/>
</dbReference>
<keyword evidence="9" id="KW-1185">Reference proteome</keyword>
<keyword evidence="2 6" id="KW-0808">Transferase</keyword>
<evidence type="ECO:0000259" key="7">
    <source>
        <dbReference type="Pfam" id="PF00294"/>
    </source>
</evidence>
<evidence type="ECO:0000256" key="3">
    <source>
        <dbReference type="ARBA" id="ARBA00022741"/>
    </source>
</evidence>
<dbReference type="SUPFAM" id="SSF53613">
    <property type="entry name" value="Ribokinase-like"/>
    <property type="match status" value="1"/>
</dbReference>
<dbReference type="GO" id="GO:0005829">
    <property type="term" value="C:cytosol"/>
    <property type="evidence" value="ECO:0007669"/>
    <property type="project" value="TreeGrafter"/>
</dbReference>
<dbReference type="OrthoDB" id="9801219at2"/>
<accession>A0A1G9VXE5</accession>